<dbReference type="GO" id="GO:0003973">
    <property type="term" value="F:(S)-2-hydroxy-acid oxidase activity"/>
    <property type="evidence" value="ECO:0007669"/>
    <property type="project" value="UniProtKB-EC"/>
</dbReference>
<comment type="catalytic activity">
    <reaction evidence="9">
        <text>(S)-lactate + O2 = pyruvate + H2O2</text>
        <dbReference type="Rhea" id="RHEA:55868"/>
        <dbReference type="ChEBI" id="CHEBI:15361"/>
        <dbReference type="ChEBI" id="CHEBI:15379"/>
        <dbReference type="ChEBI" id="CHEBI:16240"/>
        <dbReference type="ChEBI" id="CHEBI:16651"/>
    </reaction>
    <physiologicalReaction direction="left-to-right" evidence="9">
        <dbReference type="Rhea" id="RHEA:55869"/>
    </physiologicalReaction>
</comment>
<evidence type="ECO:0000256" key="10">
    <source>
        <dbReference type="ARBA" id="ARBA00050549"/>
    </source>
</evidence>
<keyword evidence="5 15" id="KW-0288">FMN</keyword>
<feature type="binding site" evidence="15">
    <location>
        <begin position="330"/>
        <end position="331"/>
    </location>
    <ligand>
        <name>FMN</name>
        <dbReference type="ChEBI" id="CHEBI:58210"/>
    </ligand>
</feature>
<sequence>MAVISKEDPLLAKMKETGLNFSVEEWERAAERILEQGSFGYIQSGSSGEETLQKNTRAFEQYSILPRVLTNVANPDFSIELLNQTFPSPLLFAPVGMQRIAHQDGELAAARAAGSFGIPYIASTVSSYTMEEIAEANPFSPNWFQLYWSNDRDLSLSMVKRAENAGYQALVVTVDTVMLGWREKDLHNSYSPLRLGFGKANYISDPVFQAKVNIEDSDEVVDEILNQILHPSFNWDDLQWLKTQTSLPIVLKGILHPDDAVEAVKRGFEGIIVSNHGGRQLDGVASSLDALPLIRNVVPETFPVLFDSGVRRGTDMVKALALGADAVLLGRPYVYGLAVAGEHGVQKVVSNLLDEFKVSAGLAGAKNITEVKKTTLMRYIMDDAKG</sequence>
<evidence type="ECO:0000256" key="3">
    <source>
        <dbReference type="ARBA" id="ARBA00013087"/>
    </source>
</evidence>
<dbReference type="PROSITE" id="PS51349">
    <property type="entry name" value="FMN_HYDROXY_ACID_DH_2"/>
    <property type="match status" value="1"/>
</dbReference>
<evidence type="ECO:0000256" key="5">
    <source>
        <dbReference type="ARBA" id="ARBA00022643"/>
    </source>
</evidence>
<comment type="caution">
    <text evidence="17">The sequence shown here is derived from an EMBL/GenBank/DDBJ whole genome shotgun (WGS) entry which is preliminary data.</text>
</comment>
<comment type="cofactor">
    <cofactor evidence="2">
        <name>FMN</name>
        <dbReference type="ChEBI" id="CHEBI:58210"/>
    </cofactor>
</comment>
<evidence type="ECO:0000256" key="2">
    <source>
        <dbReference type="ARBA" id="ARBA00001917"/>
    </source>
</evidence>
<evidence type="ECO:0000256" key="15">
    <source>
        <dbReference type="PIRSR" id="PIRSR000138-2"/>
    </source>
</evidence>
<feature type="binding site" evidence="15">
    <location>
        <position position="182"/>
    </location>
    <ligand>
        <name>glyoxylate</name>
        <dbReference type="ChEBI" id="CHEBI:36655"/>
    </ligand>
</feature>
<dbReference type="InterPro" id="IPR013785">
    <property type="entry name" value="Aldolase_TIM"/>
</dbReference>
<dbReference type="Proteomes" id="UP000234951">
    <property type="component" value="Unassembled WGS sequence"/>
</dbReference>
<evidence type="ECO:0000256" key="6">
    <source>
        <dbReference type="ARBA" id="ARBA00023002"/>
    </source>
</evidence>
<dbReference type="SUPFAM" id="SSF51395">
    <property type="entry name" value="FMN-linked oxidoreductases"/>
    <property type="match status" value="1"/>
</dbReference>
<evidence type="ECO:0000259" key="16">
    <source>
        <dbReference type="PROSITE" id="PS51349"/>
    </source>
</evidence>
<dbReference type="Gene3D" id="3.20.20.70">
    <property type="entry name" value="Aldolase class I"/>
    <property type="match status" value="1"/>
</dbReference>
<feature type="binding site" evidence="15">
    <location>
        <begin position="307"/>
        <end position="311"/>
    </location>
    <ligand>
        <name>FMN</name>
        <dbReference type="ChEBI" id="CHEBI:58210"/>
    </ligand>
</feature>
<feature type="active site" description="Proton acceptor" evidence="14">
    <location>
        <position position="276"/>
    </location>
</feature>
<keyword evidence="4 15" id="KW-0285">Flavoprotein</keyword>
<organism evidence="17 19">
    <name type="scientific">Bacillus canaveralius</name>
    <dbReference type="NCBI Taxonomy" id="1403243"/>
    <lineage>
        <taxon>Bacteria</taxon>
        <taxon>Bacillati</taxon>
        <taxon>Bacillota</taxon>
        <taxon>Bacilli</taxon>
        <taxon>Bacillales</taxon>
        <taxon>Bacillaceae</taxon>
        <taxon>Bacillus</taxon>
    </lineage>
</organism>
<comment type="catalytic activity">
    <reaction evidence="12">
        <text>2-hydroxyoctanoate + O2 = 2-oxooctanoate + H2O2</text>
        <dbReference type="Rhea" id="RHEA:67940"/>
        <dbReference type="ChEBI" id="CHEBI:15379"/>
        <dbReference type="ChEBI" id="CHEBI:16240"/>
        <dbReference type="ChEBI" id="CHEBI:133514"/>
        <dbReference type="ChEBI" id="CHEBI:176689"/>
    </reaction>
</comment>
<dbReference type="Proteomes" id="UP000235114">
    <property type="component" value="Unassembled WGS sequence"/>
</dbReference>
<comment type="catalytic activity">
    <reaction evidence="11">
        <text>2-hydroxyoctadecanoate + O2 = 2-oxooctadecanoate + H2O2</text>
        <dbReference type="Rhea" id="RHEA:68964"/>
        <dbReference type="ChEBI" id="CHEBI:15379"/>
        <dbReference type="ChEBI" id="CHEBI:16240"/>
        <dbReference type="ChEBI" id="CHEBI:17162"/>
        <dbReference type="ChEBI" id="CHEBI:76724"/>
    </reaction>
</comment>
<feature type="domain" description="FMN hydroxy acid dehydrogenase" evidence="16">
    <location>
        <begin position="15"/>
        <end position="381"/>
    </location>
</feature>
<feature type="binding site" evidence="15">
    <location>
        <position position="279"/>
    </location>
    <ligand>
        <name>glyoxylate</name>
        <dbReference type="ChEBI" id="CHEBI:36655"/>
    </ligand>
</feature>
<dbReference type="FunFam" id="3.20.20.70:FF:000029">
    <property type="entry name" value="L-lactate dehydrogenase"/>
    <property type="match status" value="1"/>
</dbReference>
<evidence type="ECO:0000256" key="13">
    <source>
        <dbReference type="ARBA" id="ARBA00079803"/>
    </source>
</evidence>
<keyword evidence="20" id="KW-1185">Reference proteome</keyword>
<evidence type="ECO:0000313" key="20">
    <source>
        <dbReference type="Proteomes" id="UP000235114"/>
    </source>
</evidence>
<dbReference type="InterPro" id="IPR008259">
    <property type="entry name" value="FMN_hydac_DH_AS"/>
</dbReference>
<evidence type="ECO:0000256" key="7">
    <source>
        <dbReference type="ARBA" id="ARBA00024042"/>
    </source>
</evidence>
<dbReference type="Pfam" id="PF01070">
    <property type="entry name" value="FMN_dh"/>
    <property type="match status" value="1"/>
</dbReference>
<accession>A0A2N5GRX7</accession>
<feature type="binding site" evidence="15">
    <location>
        <position position="145"/>
    </location>
    <ligand>
        <name>FMN</name>
        <dbReference type="ChEBI" id="CHEBI:58210"/>
    </ligand>
</feature>
<reference evidence="17 19" key="1">
    <citation type="submission" date="2017-11" db="EMBL/GenBank/DDBJ databases">
        <title>Comparitive Functional Genomics of Dry Heat Resistant strains isolated from the Viking Spacecraft.</title>
        <authorList>
            <person name="Seuylemezian A."/>
            <person name="Cooper K."/>
            <person name="Vaishampayan P."/>
        </authorList>
    </citation>
    <scope>NUCLEOTIDE SEQUENCE [LARGE SCALE GENOMIC DNA]</scope>
    <source>
        <strain evidence="17 19">M4.6</strain>
    </source>
</reference>
<dbReference type="EMBL" id="PGVA01000003">
    <property type="protein sequence ID" value="PLR86302.1"/>
    <property type="molecule type" value="Genomic_DNA"/>
</dbReference>
<evidence type="ECO:0000256" key="4">
    <source>
        <dbReference type="ARBA" id="ARBA00022630"/>
    </source>
</evidence>
<feature type="binding site" evidence="15">
    <location>
        <position position="276"/>
    </location>
    <ligand>
        <name>glyoxylate</name>
        <dbReference type="ChEBI" id="CHEBI:36655"/>
    </ligand>
</feature>
<dbReference type="InterPro" id="IPR037396">
    <property type="entry name" value="FMN_HAD"/>
</dbReference>
<feature type="binding site" evidence="15">
    <location>
        <begin position="94"/>
        <end position="96"/>
    </location>
    <ligand>
        <name>FMN</name>
        <dbReference type="ChEBI" id="CHEBI:58210"/>
    </ligand>
</feature>
<dbReference type="PANTHER" id="PTHR10578:SF143">
    <property type="entry name" value="FMN-DEPENDENT ALPHA-HYDROXY ACID DEHYDROGENASE PB1A11.03"/>
    <property type="match status" value="1"/>
</dbReference>
<feature type="binding site" evidence="15">
    <location>
        <position position="274"/>
    </location>
    <ligand>
        <name>FMN</name>
        <dbReference type="ChEBI" id="CHEBI:58210"/>
    </ligand>
</feature>
<evidence type="ECO:0000256" key="1">
    <source>
        <dbReference type="ARBA" id="ARBA00000616"/>
    </source>
</evidence>
<protein>
    <recommendedName>
        <fullName evidence="8">L-lactate oxidase</fullName>
        <ecNumber evidence="3">1.1.3.15</ecNumber>
    </recommendedName>
    <alternativeName>
        <fullName evidence="13">(S)-2-hydroxy-acid oxidase</fullName>
    </alternativeName>
</protein>
<evidence type="ECO:0000256" key="11">
    <source>
        <dbReference type="ARBA" id="ARBA00050773"/>
    </source>
</evidence>
<evidence type="ECO:0000256" key="14">
    <source>
        <dbReference type="PIRSR" id="PIRSR000138-1"/>
    </source>
</evidence>
<feature type="binding site" evidence="15">
    <location>
        <position position="41"/>
    </location>
    <ligand>
        <name>glyoxylate</name>
        <dbReference type="ChEBI" id="CHEBI:36655"/>
    </ligand>
</feature>
<evidence type="ECO:0000256" key="12">
    <source>
        <dbReference type="ARBA" id="ARBA00052949"/>
    </source>
</evidence>
<dbReference type="InterPro" id="IPR000262">
    <property type="entry name" value="FMN-dep_DH"/>
</dbReference>
<comment type="similarity">
    <text evidence="7">Belongs to the FMN-dependent alpha-hydroxy acid dehydrogenase family.</text>
</comment>
<reference evidence="18 20" key="2">
    <citation type="submission" date="2017-12" db="EMBL/GenBank/DDBJ databases">
        <title>Comparative Functional Genomics of Dry Heat Resistant strains isolated from the Viking Spacecraft.</title>
        <authorList>
            <person name="Seuylemezian A."/>
            <person name="Cooper K."/>
            <person name="Vaishampayan P."/>
        </authorList>
    </citation>
    <scope>NUCLEOTIDE SEQUENCE [LARGE SCALE GENOMIC DNA]</scope>
    <source>
        <strain evidence="18 20">ATCC 29669</strain>
    </source>
</reference>
<feature type="binding site" evidence="15">
    <location>
        <position position="123"/>
    </location>
    <ligand>
        <name>FMN</name>
        <dbReference type="ChEBI" id="CHEBI:58210"/>
    </ligand>
</feature>
<evidence type="ECO:0000313" key="17">
    <source>
        <dbReference type="EMBL" id="PLR86302.1"/>
    </source>
</evidence>
<dbReference type="PIRSF" id="PIRSF000138">
    <property type="entry name" value="Al-hdrx_acd_dh"/>
    <property type="match status" value="1"/>
</dbReference>
<evidence type="ECO:0000313" key="19">
    <source>
        <dbReference type="Proteomes" id="UP000234951"/>
    </source>
</evidence>
<keyword evidence="6" id="KW-0560">Oxidoreductase</keyword>
<comment type="catalytic activity">
    <reaction evidence="10">
        <text>mandelate + O2 = phenylglyoxylate + H2O2</text>
        <dbReference type="Rhea" id="RHEA:68968"/>
        <dbReference type="ChEBI" id="CHEBI:15379"/>
        <dbReference type="ChEBI" id="CHEBI:16240"/>
        <dbReference type="ChEBI" id="CHEBI:25147"/>
        <dbReference type="ChEBI" id="CHEBI:36656"/>
    </reaction>
</comment>
<evidence type="ECO:0000256" key="8">
    <source>
        <dbReference type="ARBA" id="ARBA00029513"/>
    </source>
</evidence>
<proteinExistence type="inferred from homology"/>
<dbReference type="OrthoDB" id="9770452at2"/>
<name>A0A2N5GRX7_9BACI</name>
<feature type="binding site" evidence="15">
    <location>
        <position position="147"/>
    </location>
    <ligand>
        <name>glyoxylate</name>
        <dbReference type="ChEBI" id="CHEBI:36655"/>
    </ligand>
</feature>
<evidence type="ECO:0000313" key="18">
    <source>
        <dbReference type="EMBL" id="PLR97763.1"/>
    </source>
</evidence>
<dbReference type="PROSITE" id="PS00557">
    <property type="entry name" value="FMN_HYDROXY_ACID_DH_1"/>
    <property type="match status" value="1"/>
</dbReference>
<feature type="binding site" evidence="15">
    <location>
        <position position="173"/>
    </location>
    <ligand>
        <name>FMN</name>
        <dbReference type="ChEBI" id="CHEBI:58210"/>
    </ligand>
</feature>
<dbReference type="AlphaFoldDB" id="A0A2N5GRX7"/>
<comment type="catalytic activity">
    <reaction evidence="1">
        <text>a (2S)-2-hydroxycarboxylate + O2 = a 2-oxocarboxylate + H2O2</text>
        <dbReference type="Rhea" id="RHEA:16789"/>
        <dbReference type="ChEBI" id="CHEBI:15379"/>
        <dbReference type="ChEBI" id="CHEBI:16240"/>
        <dbReference type="ChEBI" id="CHEBI:35179"/>
        <dbReference type="ChEBI" id="CHEBI:58123"/>
        <dbReference type="EC" id="1.1.3.15"/>
    </reaction>
</comment>
<dbReference type="EC" id="1.1.3.15" evidence="3"/>
<dbReference type="GO" id="GO:0010181">
    <property type="term" value="F:FMN binding"/>
    <property type="evidence" value="ECO:0007669"/>
    <property type="project" value="InterPro"/>
</dbReference>
<feature type="binding site" evidence="15">
    <location>
        <position position="252"/>
    </location>
    <ligand>
        <name>FMN</name>
        <dbReference type="ChEBI" id="CHEBI:58210"/>
    </ligand>
</feature>
<evidence type="ECO:0000256" key="9">
    <source>
        <dbReference type="ARBA" id="ARBA00048754"/>
    </source>
</evidence>
<dbReference type="EMBL" id="PGVD01000027">
    <property type="protein sequence ID" value="PLR97763.1"/>
    <property type="molecule type" value="Genomic_DNA"/>
</dbReference>
<dbReference type="RefSeq" id="WP_101575397.1">
    <property type="nucleotide sequence ID" value="NZ_PGVA01000003.1"/>
</dbReference>
<gene>
    <name evidence="17" type="ORF">CU635_01490</name>
    <name evidence="18" type="ORF">CVD25_09770</name>
</gene>
<dbReference type="PANTHER" id="PTHR10578">
    <property type="entry name" value="S -2-HYDROXY-ACID OXIDASE-RELATED"/>
    <property type="match status" value="1"/>
</dbReference>
<dbReference type="InterPro" id="IPR012133">
    <property type="entry name" value="Alpha-hydoxy_acid_DH_FMN"/>
</dbReference>